<organism evidence="3">
    <name type="scientific">hydrothermal vent metagenome</name>
    <dbReference type="NCBI Taxonomy" id="652676"/>
    <lineage>
        <taxon>unclassified sequences</taxon>
        <taxon>metagenomes</taxon>
        <taxon>ecological metagenomes</taxon>
    </lineage>
</organism>
<feature type="region of interest" description="Disordered" evidence="1">
    <location>
        <begin position="323"/>
        <end position="344"/>
    </location>
</feature>
<evidence type="ECO:0000313" key="3">
    <source>
        <dbReference type="EMBL" id="VAW48033.1"/>
    </source>
</evidence>
<evidence type="ECO:0000259" key="2">
    <source>
        <dbReference type="Pfam" id="PF14238"/>
    </source>
</evidence>
<feature type="domain" description="DUF4340" evidence="2">
    <location>
        <begin position="84"/>
        <end position="241"/>
    </location>
</feature>
<gene>
    <name evidence="3" type="ORF">MNBD_GAMMA02-709</name>
</gene>
<sequence length="344" mass="37889">MLSKMKVLTGLLIVMAGLAYWVLQSQNNSDADQQQLLIPAWQQDEAQIRAIDQLILAQGGEQLVLTKTGDMWQLNNGFYASIDPLFDLIQSLKTAEIIEAKTANPARHAQLELADDDLLVSLYQADQLQHTLHVGKKSTADLTFVRRAGEDQTYTVKGLKAVSFNPDSWALKTVVDIAGEDVQAVTLTSADGELITVNRNPESGVLQLADIPEGFQLQTNAYLDQLVGGLSRLMIDEAVPAESWPAATTDVAEVPAHLSATYQLNSGTVINIDVYQQDDAYFLTIDSVQYPQYDGWVMKIAEYKFKALNRQLIEFIEPVQTQNQSIEQSTDGAADNTADKPSVE</sequence>
<protein>
    <recommendedName>
        <fullName evidence="2">DUF4340 domain-containing protein</fullName>
    </recommendedName>
</protein>
<reference evidence="3" key="1">
    <citation type="submission" date="2018-06" db="EMBL/GenBank/DDBJ databases">
        <authorList>
            <person name="Zhirakovskaya E."/>
        </authorList>
    </citation>
    <scope>NUCLEOTIDE SEQUENCE</scope>
</reference>
<name>A0A3B0W6Q2_9ZZZZ</name>
<dbReference type="Pfam" id="PF14238">
    <property type="entry name" value="DUF4340"/>
    <property type="match status" value="1"/>
</dbReference>
<accession>A0A3B0W6Q2</accession>
<dbReference type="EMBL" id="UOFA01000381">
    <property type="protein sequence ID" value="VAW48033.1"/>
    <property type="molecule type" value="Genomic_DNA"/>
</dbReference>
<proteinExistence type="predicted"/>
<dbReference type="AlphaFoldDB" id="A0A3B0W6Q2"/>
<dbReference type="InterPro" id="IPR025641">
    <property type="entry name" value="DUF4340"/>
</dbReference>
<evidence type="ECO:0000256" key="1">
    <source>
        <dbReference type="SAM" id="MobiDB-lite"/>
    </source>
</evidence>